<name>A0A6I3KIC6_9HYPH</name>
<dbReference type="PANTHER" id="PTHR38599:SF1">
    <property type="entry name" value="CUPIN DOMAIN PROTEIN (AFU_ORTHOLOGUE AFUA_3G13620)"/>
    <property type="match status" value="1"/>
</dbReference>
<dbReference type="CDD" id="cd02236">
    <property type="entry name" value="cupin_CV2614-like"/>
    <property type="match status" value="1"/>
</dbReference>
<reference evidence="3 4" key="1">
    <citation type="submission" date="2019-11" db="EMBL/GenBank/DDBJ databases">
        <title>Identification of a novel strain.</title>
        <authorList>
            <person name="Xu Q."/>
            <person name="Wang G."/>
        </authorList>
    </citation>
    <scope>NUCLEOTIDE SEQUENCE [LARGE SCALE GENOMIC DNA]</scope>
    <source>
        <strain evidence="4">xq</strain>
    </source>
</reference>
<gene>
    <name evidence="3" type="ORF">GIW81_07640</name>
</gene>
<organism evidence="3 4">
    <name type="scientific">Hyphomicrobium album</name>
    <dbReference type="NCBI Taxonomy" id="2665159"/>
    <lineage>
        <taxon>Bacteria</taxon>
        <taxon>Pseudomonadati</taxon>
        <taxon>Pseudomonadota</taxon>
        <taxon>Alphaproteobacteria</taxon>
        <taxon>Hyphomicrobiales</taxon>
        <taxon>Hyphomicrobiaceae</taxon>
        <taxon>Hyphomicrobium</taxon>
    </lineage>
</organism>
<dbReference type="Gene3D" id="2.60.120.10">
    <property type="entry name" value="Jelly Rolls"/>
    <property type="match status" value="1"/>
</dbReference>
<dbReference type="EMBL" id="WMBQ01000001">
    <property type="protein sequence ID" value="MTD94208.1"/>
    <property type="molecule type" value="Genomic_DNA"/>
</dbReference>
<evidence type="ECO:0000313" key="3">
    <source>
        <dbReference type="EMBL" id="MTD94208.1"/>
    </source>
</evidence>
<dbReference type="InterPro" id="IPR014710">
    <property type="entry name" value="RmlC-like_jellyroll"/>
</dbReference>
<proteinExistence type="predicted"/>
<dbReference type="Proteomes" id="UP000440694">
    <property type="component" value="Unassembled WGS sequence"/>
</dbReference>
<dbReference type="AlphaFoldDB" id="A0A6I3KIC6"/>
<dbReference type="Pfam" id="PF07883">
    <property type="entry name" value="Cupin_2"/>
    <property type="match status" value="1"/>
</dbReference>
<comment type="caution">
    <text evidence="3">The sequence shown here is derived from an EMBL/GenBank/DDBJ whole genome shotgun (WGS) entry which is preliminary data.</text>
</comment>
<evidence type="ECO:0000259" key="2">
    <source>
        <dbReference type="Pfam" id="PF07883"/>
    </source>
</evidence>
<keyword evidence="1" id="KW-0732">Signal</keyword>
<dbReference type="PANTHER" id="PTHR38599">
    <property type="entry name" value="CUPIN DOMAIN PROTEIN (AFU_ORTHOLOGUE AFUA_3G13620)"/>
    <property type="match status" value="1"/>
</dbReference>
<evidence type="ECO:0000256" key="1">
    <source>
        <dbReference type="SAM" id="SignalP"/>
    </source>
</evidence>
<dbReference type="RefSeq" id="WP_154738663.1">
    <property type="nucleotide sequence ID" value="NZ_WMBQ01000001.1"/>
</dbReference>
<dbReference type="SUPFAM" id="SSF51182">
    <property type="entry name" value="RmlC-like cupins"/>
    <property type="match status" value="1"/>
</dbReference>
<feature type="domain" description="Cupin type-2" evidence="2">
    <location>
        <begin position="63"/>
        <end position="132"/>
    </location>
</feature>
<protein>
    <submittedName>
        <fullName evidence="3">Cupin domain-containing protein</fullName>
    </submittedName>
</protein>
<feature type="chain" id="PRO_5026138432" evidence="1">
    <location>
        <begin position="24"/>
        <end position="150"/>
    </location>
</feature>
<accession>A0A6I3KIC6</accession>
<dbReference type="InterPro" id="IPR011051">
    <property type="entry name" value="RmlC_Cupin_sf"/>
</dbReference>
<feature type="signal peptide" evidence="1">
    <location>
        <begin position="1"/>
        <end position="23"/>
    </location>
</feature>
<sequence length="150" mass="16402">MSNTRYFMWPLAAVFLSAALLVAQSDRGIGRETVKPLLDTGQTILSQPIAYPTQSPAKIVSAIVTMLPGEETGWHQHDVPMFGYILEGEVTVKYAGKGTHVYRQGDALMEAIDIPHNGRNTGKFPARILAVFMGANGVPDTEMLPDYKPQ</sequence>
<evidence type="ECO:0000313" key="4">
    <source>
        <dbReference type="Proteomes" id="UP000440694"/>
    </source>
</evidence>
<keyword evidence="4" id="KW-1185">Reference proteome</keyword>
<dbReference type="InterPro" id="IPR013096">
    <property type="entry name" value="Cupin_2"/>
</dbReference>